<dbReference type="InterPro" id="IPR011559">
    <property type="entry name" value="Initiation_fac_2B_a/b/d"/>
</dbReference>
<organism evidence="3 4">
    <name type="scientific">Fodinicola feengrottensis</name>
    <dbReference type="NCBI Taxonomy" id="435914"/>
    <lineage>
        <taxon>Bacteria</taxon>
        <taxon>Bacillati</taxon>
        <taxon>Actinomycetota</taxon>
        <taxon>Actinomycetes</taxon>
        <taxon>Mycobacteriales</taxon>
        <taxon>Fodinicola</taxon>
    </lineage>
</organism>
<dbReference type="InterPro" id="IPR027363">
    <property type="entry name" value="M1Pi_N"/>
</dbReference>
<reference evidence="3 4" key="1">
    <citation type="journal article" date="2019" name="Int. J. Syst. Evol. Microbiol.">
        <title>The Global Catalogue of Microorganisms (GCM) 10K type strain sequencing project: providing services to taxonomists for standard genome sequencing and annotation.</title>
        <authorList>
            <consortium name="The Broad Institute Genomics Platform"/>
            <consortium name="The Broad Institute Genome Sequencing Center for Infectious Disease"/>
            <person name="Wu L."/>
            <person name="Ma J."/>
        </authorList>
    </citation>
    <scope>NUCLEOTIDE SEQUENCE [LARGE SCALE GENOMIC DNA]</scope>
    <source>
        <strain evidence="3 4">JCM 14718</strain>
    </source>
</reference>
<dbReference type="InterPro" id="IPR005251">
    <property type="entry name" value="IF-M1Pi"/>
</dbReference>
<dbReference type="Gene3D" id="3.40.50.10470">
    <property type="entry name" value="Translation initiation factor eif-2b, domain 2"/>
    <property type="match status" value="1"/>
</dbReference>
<dbReference type="PANTHER" id="PTHR43475:SF1">
    <property type="entry name" value="METHYLTHIORIBOSE-1-PHOSPHATE ISOMERASE"/>
    <property type="match status" value="1"/>
</dbReference>
<dbReference type="Proteomes" id="UP001500618">
    <property type="component" value="Unassembled WGS sequence"/>
</dbReference>
<comment type="caution">
    <text evidence="3">The sequence shown here is derived from an EMBL/GenBank/DDBJ whole genome shotgun (WGS) entry which is preliminary data.</text>
</comment>
<dbReference type="InterPro" id="IPR000649">
    <property type="entry name" value="IF-2B-related"/>
</dbReference>
<keyword evidence="4" id="KW-1185">Reference proteome</keyword>
<comment type="similarity">
    <text evidence="2">Belongs to the eIF-2B alpha/beta/delta subunits family.</text>
</comment>
<sequence length="331" mass="34253">MRSVDLLDTPDGPVVEMIDQTLLPAELVMLRCRTPVEVTDAIGRLAVRGAPALGVAGAMGVALAAWHATAGMTAEIDALRDARPPAVNLARGVDRAAGALAGGYPAVRDAALALRDEEEAASRAMATRGADVVGELLGDAPARVLTHCNKGLLATTGDGIALAVVREIHRRQRLASVVASETRPLLQGARLTGWELERLGVPYRIAVDGAGPFLLARGEANVVLLGADRVCANGDVVNKVGTYAHALGAHRAGVPFLVVAPESTVDRDTASGDRVSIEDRGAAEVLGFAGVRVAPEAAGAINPAFDVTPADLVTALVTDRCVVRYDRGELP</sequence>
<dbReference type="RefSeq" id="WP_344308631.1">
    <property type="nucleotide sequence ID" value="NZ_BAAANY010000007.1"/>
</dbReference>
<evidence type="ECO:0000313" key="4">
    <source>
        <dbReference type="Proteomes" id="UP001500618"/>
    </source>
</evidence>
<protein>
    <submittedName>
        <fullName evidence="3">S-methyl-5-thioribose-1-phosphate isomerase</fullName>
    </submittedName>
</protein>
<dbReference type="GO" id="GO:0016853">
    <property type="term" value="F:isomerase activity"/>
    <property type="evidence" value="ECO:0007669"/>
    <property type="project" value="UniProtKB-KW"/>
</dbReference>
<dbReference type="Pfam" id="PF01008">
    <property type="entry name" value="IF-2B"/>
    <property type="match status" value="1"/>
</dbReference>
<dbReference type="EMBL" id="BAAANY010000007">
    <property type="protein sequence ID" value="GAA1667940.1"/>
    <property type="molecule type" value="Genomic_DNA"/>
</dbReference>
<dbReference type="NCBIfam" id="TIGR00512">
    <property type="entry name" value="salvage_mtnA"/>
    <property type="match status" value="1"/>
</dbReference>
<evidence type="ECO:0000256" key="2">
    <source>
        <dbReference type="RuleBase" id="RU003814"/>
    </source>
</evidence>
<gene>
    <name evidence="3" type="primary">mtnA</name>
    <name evidence="3" type="ORF">GCM10009765_16580</name>
</gene>
<dbReference type="Gene3D" id="1.20.120.420">
    <property type="entry name" value="translation initiation factor eif-2b, domain 1"/>
    <property type="match status" value="1"/>
</dbReference>
<dbReference type="InterPro" id="IPR042529">
    <property type="entry name" value="IF_2B-like_C"/>
</dbReference>
<dbReference type="PANTHER" id="PTHR43475">
    <property type="entry name" value="METHYLTHIORIBOSE-1-PHOSPHATE ISOMERASE"/>
    <property type="match status" value="1"/>
</dbReference>
<keyword evidence="1 3" id="KW-0413">Isomerase</keyword>
<proteinExistence type="inferred from homology"/>
<evidence type="ECO:0000313" key="3">
    <source>
        <dbReference type="EMBL" id="GAA1667940.1"/>
    </source>
</evidence>
<dbReference type="NCBIfam" id="TIGR00524">
    <property type="entry name" value="eIF-2B_rel"/>
    <property type="match status" value="1"/>
</dbReference>
<dbReference type="SUPFAM" id="SSF100950">
    <property type="entry name" value="NagB/RpiA/CoA transferase-like"/>
    <property type="match status" value="1"/>
</dbReference>
<accession>A0ABN2GA65</accession>
<evidence type="ECO:0000256" key="1">
    <source>
        <dbReference type="ARBA" id="ARBA00023235"/>
    </source>
</evidence>
<dbReference type="NCBIfam" id="NF004326">
    <property type="entry name" value="PRK05720.1"/>
    <property type="match status" value="1"/>
</dbReference>
<name>A0ABN2GA65_9ACTN</name>
<dbReference type="InterPro" id="IPR037171">
    <property type="entry name" value="NagB/RpiA_transferase-like"/>
</dbReference>